<feature type="domain" description="PH" evidence="4">
    <location>
        <begin position="1071"/>
        <end position="1216"/>
    </location>
</feature>
<dbReference type="CDD" id="cd00160">
    <property type="entry name" value="RhoGEF"/>
    <property type="match status" value="1"/>
</dbReference>
<dbReference type="VEuPathDB" id="FungiDB:TREMEDRAFT_10950"/>
<feature type="compositionally biased region" description="Low complexity" evidence="3">
    <location>
        <begin position="315"/>
        <end position="326"/>
    </location>
</feature>
<evidence type="ECO:0000259" key="6">
    <source>
        <dbReference type="PROSITE" id="PS50219"/>
    </source>
</evidence>
<dbReference type="PANTHER" id="PTHR46572:SF1">
    <property type="entry name" value="RHO1 GUANINE NUCLEOTIDE EXCHANGE FACTOR TUS1"/>
    <property type="match status" value="1"/>
</dbReference>
<feature type="region of interest" description="Disordered" evidence="3">
    <location>
        <begin position="1"/>
        <end position="152"/>
    </location>
</feature>
<evidence type="ECO:0000256" key="3">
    <source>
        <dbReference type="SAM" id="MobiDB-lite"/>
    </source>
</evidence>
<keyword evidence="1" id="KW-0597">Phosphoprotein</keyword>
<dbReference type="SUPFAM" id="SSF50729">
    <property type="entry name" value="PH domain-like"/>
    <property type="match status" value="1"/>
</dbReference>
<protein>
    <recommendedName>
        <fullName evidence="9">Rho guanyl-nucleotide exchange factor</fullName>
    </recommendedName>
</protein>
<dbReference type="GO" id="GO:0005085">
    <property type="term" value="F:guanyl-nucleotide exchange factor activity"/>
    <property type="evidence" value="ECO:0007669"/>
    <property type="project" value="UniProtKB-KW"/>
</dbReference>
<gene>
    <name evidence="7" type="ORF">M231_02949</name>
</gene>
<reference evidence="7 8" key="1">
    <citation type="submission" date="2016-06" db="EMBL/GenBank/DDBJ databases">
        <title>Evolution of pathogenesis and genome organization in the Tremellales.</title>
        <authorList>
            <person name="Cuomo C."/>
            <person name="Litvintseva A."/>
            <person name="Heitman J."/>
            <person name="Chen Y."/>
            <person name="Sun S."/>
            <person name="Springer D."/>
            <person name="Dromer F."/>
            <person name="Young S."/>
            <person name="Zeng Q."/>
            <person name="Chapman S."/>
            <person name="Gujja S."/>
            <person name="Saif S."/>
            <person name="Birren B."/>
        </authorList>
    </citation>
    <scope>NUCLEOTIDE SEQUENCE [LARGE SCALE GENOMIC DNA]</scope>
    <source>
        <strain evidence="7 8">ATCC 28783</strain>
    </source>
</reference>
<comment type="caution">
    <text evidence="7">The sequence shown here is derived from an EMBL/GenBank/DDBJ whole genome shotgun (WGS) entry which is preliminary data.</text>
</comment>
<feature type="compositionally biased region" description="Polar residues" evidence="3">
    <location>
        <begin position="167"/>
        <end position="178"/>
    </location>
</feature>
<dbReference type="SUPFAM" id="SSF48065">
    <property type="entry name" value="DBL homology domain (DH-domain)"/>
    <property type="match status" value="2"/>
</dbReference>
<dbReference type="PROSITE" id="PS50219">
    <property type="entry name" value="CNH"/>
    <property type="match status" value="1"/>
</dbReference>
<evidence type="ECO:0000313" key="7">
    <source>
        <dbReference type="EMBL" id="RXK39756.1"/>
    </source>
</evidence>
<dbReference type="Pfam" id="PF00780">
    <property type="entry name" value="CNH"/>
    <property type="match status" value="1"/>
</dbReference>
<feature type="region of interest" description="Disordered" evidence="3">
    <location>
        <begin position="1716"/>
        <end position="1743"/>
    </location>
</feature>
<dbReference type="OrthoDB" id="2272012at2759"/>
<feature type="domain" description="DH" evidence="5">
    <location>
        <begin position="838"/>
        <end position="1033"/>
    </location>
</feature>
<dbReference type="SMART" id="SM00233">
    <property type="entry name" value="PH"/>
    <property type="match status" value="1"/>
</dbReference>
<dbReference type="InterPro" id="IPR052233">
    <property type="entry name" value="Rho-type_GEFs"/>
</dbReference>
<feature type="compositionally biased region" description="Polar residues" evidence="3">
    <location>
        <begin position="373"/>
        <end position="384"/>
    </location>
</feature>
<evidence type="ECO:0000256" key="2">
    <source>
        <dbReference type="ARBA" id="ARBA00022658"/>
    </source>
</evidence>
<dbReference type="InterPro" id="IPR001849">
    <property type="entry name" value="PH_domain"/>
</dbReference>
<keyword evidence="2" id="KW-0344">Guanine-nucleotide releasing factor</keyword>
<evidence type="ECO:0000256" key="1">
    <source>
        <dbReference type="ARBA" id="ARBA00022553"/>
    </source>
</evidence>
<evidence type="ECO:0000259" key="4">
    <source>
        <dbReference type="PROSITE" id="PS50003"/>
    </source>
</evidence>
<dbReference type="InParanoid" id="A0A4Q1BPD6"/>
<dbReference type="STRING" id="5217.A0A4Q1BPD6"/>
<name>A0A4Q1BPD6_TREME</name>
<feature type="compositionally biased region" description="Low complexity" evidence="3">
    <location>
        <begin position="72"/>
        <end position="85"/>
    </location>
</feature>
<feature type="domain" description="CNH" evidence="6">
    <location>
        <begin position="1256"/>
        <end position="1567"/>
    </location>
</feature>
<dbReference type="Pfam" id="PF15405">
    <property type="entry name" value="PH_5"/>
    <property type="match status" value="1"/>
</dbReference>
<feature type="compositionally biased region" description="Low complexity" evidence="3">
    <location>
        <begin position="179"/>
        <end position="197"/>
    </location>
</feature>
<feature type="region of interest" description="Disordered" evidence="3">
    <location>
        <begin position="164"/>
        <end position="387"/>
    </location>
</feature>
<dbReference type="InterPro" id="IPR041675">
    <property type="entry name" value="PH_5"/>
</dbReference>
<dbReference type="PROSITE" id="PS50010">
    <property type="entry name" value="DH_2"/>
    <property type="match status" value="2"/>
</dbReference>
<dbReference type="SMART" id="SM00036">
    <property type="entry name" value="CNH"/>
    <property type="match status" value="1"/>
</dbReference>
<evidence type="ECO:0000313" key="8">
    <source>
        <dbReference type="Proteomes" id="UP000289152"/>
    </source>
</evidence>
<proteinExistence type="predicted"/>
<feature type="compositionally biased region" description="Gly residues" evidence="3">
    <location>
        <begin position="1716"/>
        <end position="1737"/>
    </location>
</feature>
<dbReference type="PROSITE" id="PS50003">
    <property type="entry name" value="PH_DOMAIN"/>
    <property type="match status" value="1"/>
</dbReference>
<evidence type="ECO:0000259" key="5">
    <source>
        <dbReference type="PROSITE" id="PS50010"/>
    </source>
</evidence>
<accession>A0A4Q1BPD6</accession>
<sequence length="1743" mass="194835">MNPSYPGVQPPPPPLPARPPSEMYPDILEDYTKRPQRMPTGEREFGYIGGANNASSSTSRRPLPTQPPTPLSPNSYSSLSSSGSLGRRALPTPPVDHSSAAQAIPPPPPRPAGGRALPTIPLANLQPRSSLRSDQPQYAQSYSTLNRLPSDRVSALRGDALYEYPESLTTSGTSEQGPSRQASQSFSLSSHMSSMTSDFHGMSLETLPTTYEPSEGEWSKEVEEALSPGALRLPTLVTPLHTGSDVGVDGRTTPTPLDMQNHGNNLYLDTPRRRLPSSSSVIDADLPPTPRFAPDQNLREPRFQDLSIPRLNLDSGSSRPSSASSSTVPFATYNEAGGSIPFPDSHQRRPSENSSLHPLSIMSASSDQHRSNDLSPSWAQQSQEPAHWVQQKLRIHHSHLEHDDESSIQQDDEAEEWEEDEEEVEVNESQFFNPAFISEMALQVKDKVSRGRHVKAGITWVGSFTGRDVVTAIQNLLPWWTRESPSDRRFALIVAHSLQNQLWFVEVDWDIKPLYDSSEDVYRFMGELDGMGGGDVLTDELPKGVMTMATRCYSPSCTGDSRCYAPRCPYRTPNTTFLVRRTTTPAQPTPKPRQGEWTDEVDPVLLQELSPQQLNRQNIIRQAIASEVQYEADLTALVSTYIDSLRQPQTPELIPPERCEQFISDVFSNIFEVLESCRRLIDHFSIRQREQPIILSVGDIFLQAAAEFRDIYPEYTGNLPNAETVLKRELDENAEFRLFCERSARDDRRREIKHLIARPSMQLQRYPAVIEAMLTATEPSDPDWDFLSESLASIRNLSSISQLKLFHASKGRGPAGKLQWYDLVPEGERELMEKKEQRRQMQIWELIQGEMEYVADLETLDTLFVNGLRESDHPIIERGSLDNFLDDVFHNYRSLLEVHSHLLENFQQRQLEQHPHFGMISDLILDATLNWQDAYMEYVTHYPIAKAKVRQEIATNPKFAQFLDACLKDPRSNRQDIYHFIYRPIPRLLRYNLLLADILKSLKEVAPPNDPDIETIPQVMELIDNLGKATQTGVAINELKVELLEFSRSLDGSKFGPRTVKDLDLLDPTRELIHRGKLYRQPEGPISSSWIELFGLLFDNYFVIVKQEKTSKASRKDSTERPARYTINRRPIPLELLSLGNFTDGPRARAGKTIFSVGGGGSHETEGQNEQASDKNAWPFTISFIGQGQLGGQYILWTESAAARTEWQEKLKHAKVLRNEVNDAGKVFEMTPLSTNTFYIPPNYAAPKGEAQAAYTGRVTCSCPFVTPDGRSLVAVGCEEGVWIGLRSDPTSLRRVLHVRSVTNVAVLEDFGIFLVLHERSLLAYTLEALVPSAANNSARATPQRLSSGKDIIFFTVGQFKGLTLVLYMKKKGIDSLFRVLEPIHGRNAEDSGRRNRPFGGLLGQRTDWFRVYKDFFIPTDAINVHFLKHKLAVVCAKGFEIMDLTDLKGGSIPIFDPAKLRERPALADIQRRCETARPLGMFRSTQTEFLLVYDSFGVYVDRGGEPNRDYQVIEWEGRPDSVAFHPPYLLLISAPFIEIRHIDTAKLIQIYTGSDIRLTWDGTGGQSRPFVDNPGLKGYGAEISSQEPRIHICQRAPRRKFDDPIEQHVFELTPTLLLNNPLLNPIHTHDSNYFPPAPMIHRPSSVMTSNSGLINAMAGYQMTNGGVNGNHNGTPMLGHRHSGNSGSGSGYGQLYGTSPGVSGSGGYSPNSGYVGQGGYEQGGYGGQNGSGGGYVSGYGPQR</sequence>
<dbReference type="Proteomes" id="UP000289152">
    <property type="component" value="Unassembled WGS sequence"/>
</dbReference>
<evidence type="ECO:0008006" key="9">
    <source>
        <dbReference type="Google" id="ProtNLM"/>
    </source>
</evidence>
<feature type="compositionally biased region" description="Polar residues" evidence="3">
    <location>
        <begin position="352"/>
        <end position="366"/>
    </location>
</feature>
<feature type="compositionally biased region" description="Pro residues" evidence="3">
    <location>
        <begin position="8"/>
        <end position="19"/>
    </location>
</feature>
<dbReference type="InterPro" id="IPR001180">
    <property type="entry name" value="CNH_dom"/>
</dbReference>
<dbReference type="InterPro" id="IPR011993">
    <property type="entry name" value="PH-like_dom_sf"/>
</dbReference>
<dbReference type="PANTHER" id="PTHR46572">
    <property type="entry name" value="RHO1 GDP-GTP EXCHANGE PROTEIN 1-RELATED"/>
    <property type="match status" value="1"/>
</dbReference>
<feature type="compositionally biased region" description="Polar residues" evidence="3">
    <location>
        <begin position="126"/>
        <end position="147"/>
    </location>
</feature>
<dbReference type="SMART" id="SM00325">
    <property type="entry name" value="RhoGEF"/>
    <property type="match status" value="2"/>
</dbReference>
<feature type="domain" description="DH" evidence="5">
    <location>
        <begin position="615"/>
        <end position="804"/>
    </location>
</feature>
<dbReference type="Pfam" id="PF00621">
    <property type="entry name" value="RhoGEF"/>
    <property type="match status" value="2"/>
</dbReference>
<feature type="region of interest" description="Disordered" evidence="3">
    <location>
        <begin position="399"/>
        <end position="418"/>
    </location>
</feature>
<dbReference type="Gene3D" id="2.30.29.30">
    <property type="entry name" value="Pleckstrin-homology domain (PH domain)/Phosphotyrosine-binding domain (PTB)"/>
    <property type="match status" value="1"/>
</dbReference>
<feature type="compositionally biased region" description="Acidic residues" evidence="3">
    <location>
        <begin position="403"/>
        <end position="418"/>
    </location>
</feature>
<dbReference type="Gene3D" id="1.20.900.10">
    <property type="entry name" value="Dbl homology (DH) domain"/>
    <property type="match status" value="2"/>
</dbReference>
<dbReference type="InterPro" id="IPR035899">
    <property type="entry name" value="DBL_dom_sf"/>
</dbReference>
<dbReference type="InterPro" id="IPR000219">
    <property type="entry name" value="DH_dom"/>
</dbReference>
<keyword evidence="8" id="KW-1185">Reference proteome</keyword>
<dbReference type="EMBL" id="SDIL01000027">
    <property type="protein sequence ID" value="RXK39756.1"/>
    <property type="molecule type" value="Genomic_DNA"/>
</dbReference>
<organism evidence="7 8">
    <name type="scientific">Tremella mesenterica</name>
    <name type="common">Jelly fungus</name>
    <dbReference type="NCBI Taxonomy" id="5217"/>
    <lineage>
        <taxon>Eukaryota</taxon>
        <taxon>Fungi</taxon>
        <taxon>Dikarya</taxon>
        <taxon>Basidiomycota</taxon>
        <taxon>Agaricomycotina</taxon>
        <taxon>Tremellomycetes</taxon>
        <taxon>Tremellales</taxon>
        <taxon>Tremellaceae</taxon>
        <taxon>Tremella</taxon>
    </lineage>
</organism>